<dbReference type="InterPro" id="IPR008969">
    <property type="entry name" value="CarboxyPept-like_regulatory"/>
</dbReference>
<feature type="domain" description="TonB-dependent receptor-like beta-barrel" evidence="12">
    <location>
        <begin position="296"/>
        <end position="690"/>
    </location>
</feature>
<dbReference type="Pfam" id="PF07715">
    <property type="entry name" value="Plug"/>
    <property type="match status" value="1"/>
</dbReference>
<dbReference type="STRING" id="1307839.L21SP5_01893"/>
<evidence type="ECO:0000313" key="14">
    <source>
        <dbReference type="EMBL" id="ALO15532.1"/>
    </source>
</evidence>
<dbReference type="InterPro" id="IPR037066">
    <property type="entry name" value="Plug_dom_sf"/>
</dbReference>
<keyword evidence="15" id="KW-1185">Reference proteome</keyword>
<accession>A0A0S2I0K4</accession>
<dbReference type="InterPro" id="IPR036942">
    <property type="entry name" value="Beta-barrel_TonB_sf"/>
</dbReference>
<comment type="subcellular location">
    <subcellularLocation>
        <location evidence="1 10">Cell outer membrane</location>
        <topology evidence="1 10">Multi-pass membrane protein</topology>
    </subcellularLocation>
</comment>
<evidence type="ECO:0000256" key="10">
    <source>
        <dbReference type="PROSITE-ProRule" id="PRU01360"/>
    </source>
</evidence>
<dbReference type="EMBL" id="CP013118">
    <property type="protein sequence ID" value="ALO15532.1"/>
    <property type="molecule type" value="Genomic_DNA"/>
</dbReference>
<keyword evidence="8 14" id="KW-0675">Receptor</keyword>
<dbReference type="PATRIC" id="fig|1307839.3.peg.1999"/>
<gene>
    <name evidence="14" type="ORF">L21SP5_01893</name>
</gene>
<keyword evidence="3 10" id="KW-1134">Transmembrane beta strand</keyword>
<dbReference type="PANTHER" id="PTHR30069">
    <property type="entry name" value="TONB-DEPENDENT OUTER MEMBRANE RECEPTOR"/>
    <property type="match status" value="1"/>
</dbReference>
<dbReference type="PANTHER" id="PTHR30069:SF29">
    <property type="entry name" value="HEMOGLOBIN AND HEMOGLOBIN-HAPTOGLOBIN-BINDING PROTEIN 1-RELATED"/>
    <property type="match status" value="1"/>
</dbReference>
<evidence type="ECO:0000256" key="3">
    <source>
        <dbReference type="ARBA" id="ARBA00022452"/>
    </source>
</evidence>
<dbReference type="InterPro" id="IPR039426">
    <property type="entry name" value="TonB-dep_rcpt-like"/>
</dbReference>
<keyword evidence="2 10" id="KW-0813">Transport</keyword>
<evidence type="ECO:0000256" key="6">
    <source>
        <dbReference type="ARBA" id="ARBA00023077"/>
    </source>
</evidence>
<dbReference type="Proteomes" id="UP000064893">
    <property type="component" value="Chromosome"/>
</dbReference>
<evidence type="ECO:0000256" key="9">
    <source>
        <dbReference type="ARBA" id="ARBA00023237"/>
    </source>
</evidence>
<dbReference type="Gene3D" id="2.60.40.1120">
    <property type="entry name" value="Carboxypeptidase-like, regulatory domain"/>
    <property type="match status" value="1"/>
</dbReference>
<dbReference type="Gene3D" id="2.40.170.20">
    <property type="entry name" value="TonB-dependent receptor, beta-barrel domain"/>
    <property type="match status" value="1"/>
</dbReference>
<dbReference type="GO" id="GO:0015344">
    <property type="term" value="F:siderophore uptake transmembrane transporter activity"/>
    <property type="evidence" value="ECO:0007669"/>
    <property type="project" value="TreeGrafter"/>
</dbReference>
<dbReference type="PROSITE" id="PS52016">
    <property type="entry name" value="TONB_DEPENDENT_REC_3"/>
    <property type="match status" value="1"/>
</dbReference>
<evidence type="ECO:0000259" key="13">
    <source>
        <dbReference type="Pfam" id="PF07715"/>
    </source>
</evidence>
<evidence type="ECO:0000256" key="2">
    <source>
        <dbReference type="ARBA" id="ARBA00022448"/>
    </source>
</evidence>
<comment type="similarity">
    <text evidence="10 11">Belongs to the TonB-dependent receptor family.</text>
</comment>
<evidence type="ECO:0000256" key="1">
    <source>
        <dbReference type="ARBA" id="ARBA00004571"/>
    </source>
</evidence>
<dbReference type="InterPro" id="IPR012910">
    <property type="entry name" value="Plug_dom"/>
</dbReference>
<keyword evidence="5" id="KW-0732">Signal</keyword>
<dbReference type="GO" id="GO:0009279">
    <property type="term" value="C:cell outer membrane"/>
    <property type="evidence" value="ECO:0007669"/>
    <property type="project" value="UniProtKB-SubCell"/>
</dbReference>
<dbReference type="Pfam" id="PF13715">
    <property type="entry name" value="CarbopepD_reg_2"/>
    <property type="match status" value="1"/>
</dbReference>
<name>A0A0S2I0K4_9BACT</name>
<dbReference type="AlphaFoldDB" id="A0A0S2I0K4"/>
<dbReference type="Pfam" id="PF00593">
    <property type="entry name" value="TonB_dep_Rec_b-barrel"/>
    <property type="match status" value="1"/>
</dbReference>
<evidence type="ECO:0000256" key="11">
    <source>
        <dbReference type="RuleBase" id="RU003357"/>
    </source>
</evidence>
<dbReference type="InterPro" id="IPR000531">
    <property type="entry name" value="Beta-barrel_TonB"/>
</dbReference>
<protein>
    <submittedName>
        <fullName evidence="14">Outer membrane receptor FepA</fullName>
    </submittedName>
</protein>
<feature type="domain" description="TonB-dependent receptor plug" evidence="13">
    <location>
        <begin position="123"/>
        <end position="221"/>
    </location>
</feature>
<evidence type="ECO:0000256" key="4">
    <source>
        <dbReference type="ARBA" id="ARBA00022692"/>
    </source>
</evidence>
<evidence type="ECO:0000256" key="7">
    <source>
        <dbReference type="ARBA" id="ARBA00023136"/>
    </source>
</evidence>
<keyword evidence="4 10" id="KW-0812">Transmembrane</keyword>
<evidence type="ECO:0000313" key="15">
    <source>
        <dbReference type="Proteomes" id="UP000064893"/>
    </source>
</evidence>
<evidence type="ECO:0000259" key="12">
    <source>
        <dbReference type="Pfam" id="PF00593"/>
    </source>
</evidence>
<keyword evidence="6 11" id="KW-0798">TonB box</keyword>
<sequence>MLKHLFIALAIFANFSGLSQNVEGWIFDGEYDNEKIPLVGANVYWIHQNTGTTTDQNGYFSLKKNEETNTLVVSFVGYSNDTLKITGSKTVQHKLYPGQKLTEVTIEERVKPTAISKINPRLAQTISSKELNRFACCNLSESFETNASVDVSYSDAVSGVKQIRLLGLDGRYSQLMLENIPILRGAETAFGLDYIPGTWMERIHVSKGSSAVKNGYESVTGQINIQYKEPMGDEKLHFYTYANQDGKIEGNLGYAYEISEHWATSVLAHAGTHVRKMDMNDDGFLDKPLTDISSFMNRWQYTGKQVEGKFGLSFLSESREGGQKDFDHSKTRNEQSAYGIGIDVRKVHGFSKVGFLLERSQTSIGTIASFNYFDRNSFYGNRNFNTEQLNLYTNLIFQTYLFNTSHSYNTGVSFTYDRNNTLFQDSTFNINNTVPGLFLEYNYKPTVRTTIMAGMRYDYSSIHGGFYTPRIHVKHDLIEYLTFRGSVGKGHRSAYAISENSNLLASARTFVFEEEIDQEEAWNYGSSLVTDFPLFGRDMTFSVEYFFTQFLNKMVVDLDQDDQAVHFYNLDGKAYARSFQTEIMIEPFERFDLTAAFRLTDVQTQYAGGMKQEPYIQNYKGLISAGYSTNMNKWKFDATVQFHGLSRLPGSYEENAEQYDIDSPKPFINVIAQVTKNYRFWSFYIGVENLTDFTQERAIVDVQNPFGNDFDASTVWGPLYGRMFYAGIKYILIK</sequence>
<keyword evidence="9 10" id="KW-0998">Cell outer membrane</keyword>
<dbReference type="GO" id="GO:0044718">
    <property type="term" value="P:siderophore transmembrane transport"/>
    <property type="evidence" value="ECO:0007669"/>
    <property type="project" value="TreeGrafter"/>
</dbReference>
<dbReference type="Gene3D" id="2.170.130.10">
    <property type="entry name" value="TonB-dependent receptor, plug domain"/>
    <property type="match status" value="1"/>
</dbReference>
<dbReference type="SUPFAM" id="SSF49464">
    <property type="entry name" value="Carboxypeptidase regulatory domain-like"/>
    <property type="match status" value="1"/>
</dbReference>
<evidence type="ECO:0000256" key="5">
    <source>
        <dbReference type="ARBA" id="ARBA00022729"/>
    </source>
</evidence>
<proteinExistence type="inferred from homology"/>
<organism evidence="14 15">
    <name type="scientific">Salinivirga cyanobacteriivorans</name>
    <dbReference type="NCBI Taxonomy" id="1307839"/>
    <lineage>
        <taxon>Bacteria</taxon>
        <taxon>Pseudomonadati</taxon>
        <taxon>Bacteroidota</taxon>
        <taxon>Bacteroidia</taxon>
        <taxon>Bacteroidales</taxon>
        <taxon>Salinivirgaceae</taxon>
        <taxon>Salinivirga</taxon>
    </lineage>
</organism>
<reference evidence="14 15" key="1">
    <citation type="submission" date="2015-11" db="EMBL/GenBank/DDBJ databases">
        <title>Description and complete genome sequence of a novel strain predominating in hypersaline microbial mats and representing a new family of the Bacteriodetes phylum.</title>
        <authorList>
            <person name="Spring S."/>
            <person name="Bunk B."/>
            <person name="Sproer C."/>
            <person name="Klenk H.-P."/>
        </authorList>
    </citation>
    <scope>NUCLEOTIDE SEQUENCE [LARGE SCALE GENOMIC DNA]</scope>
    <source>
        <strain evidence="14 15">L21-Spi-D4</strain>
    </source>
</reference>
<keyword evidence="7 10" id="KW-0472">Membrane</keyword>
<dbReference type="KEGG" id="blq:L21SP5_01893"/>
<dbReference type="OrthoDB" id="1109239at2"/>
<dbReference type="SUPFAM" id="SSF56935">
    <property type="entry name" value="Porins"/>
    <property type="match status" value="1"/>
</dbReference>
<evidence type="ECO:0000256" key="8">
    <source>
        <dbReference type="ARBA" id="ARBA00023170"/>
    </source>
</evidence>
<dbReference type="RefSeq" id="WP_057952985.1">
    <property type="nucleotide sequence ID" value="NZ_CP013118.1"/>
</dbReference>